<dbReference type="EMBL" id="LQOT01000030">
    <property type="protein sequence ID" value="ORV47547.1"/>
    <property type="molecule type" value="Genomic_DNA"/>
</dbReference>
<dbReference type="PANTHER" id="PTHR36974:SF1">
    <property type="entry name" value="DOXX FAMILY MEMBRANE PROTEIN"/>
    <property type="match status" value="1"/>
</dbReference>
<dbReference type="Proteomes" id="UP000193465">
    <property type="component" value="Unassembled WGS sequence"/>
</dbReference>
<dbReference type="AlphaFoldDB" id="A0A1X1TSH1"/>
<dbReference type="STRING" id="188915.AWC02_08715"/>
<name>A0A1X1TSH1_9MYCO</name>
<reference evidence="2 3" key="1">
    <citation type="submission" date="2016-01" db="EMBL/GenBank/DDBJ databases">
        <title>The new phylogeny of the genus Mycobacterium.</title>
        <authorList>
            <person name="Tarcisio F."/>
            <person name="Conor M."/>
            <person name="Antonella G."/>
            <person name="Elisabetta G."/>
            <person name="Giulia F.S."/>
            <person name="Sara T."/>
            <person name="Anna F."/>
            <person name="Clotilde B."/>
            <person name="Roberto B."/>
            <person name="Veronica D.S."/>
            <person name="Fabio R."/>
            <person name="Monica P."/>
            <person name="Olivier J."/>
            <person name="Enrico T."/>
            <person name="Nicola S."/>
        </authorList>
    </citation>
    <scope>NUCLEOTIDE SEQUENCE [LARGE SCALE GENOMIC DNA]</scope>
    <source>
        <strain evidence="2 3">ATCC 27353</strain>
    </source>
</reference>
<evidence type="ECO:0000313" key="2">
    <source>
        <dbReference type="EMBL" id="ORV47547.1"/>
    </source>
</evidence>
<keyword evidence="1" id="KW-0812">Transmembrane</keyword>
<comment type="caution">
    <text evidence="2">The sequence shown here is derived from an EMBL/GenBank/DDBJ whole genome shotgun (WGS) entry which is preliminary data.</text>
</comment>
<feature type="transmembrane region" description="Helical" evidence="1">
    <location>
        <begin position="50"/>
        <end position="68"/>
    </location>
</feature>
<sequence length="128" mass="13414">MSAALAGQRDAETAARGLAGLLLGAGAGHFVWPAPFDAIVPPELPGSARAYTYVSGVAELVIGALLLSPRPRRRAGLAAAVLFAAVYPANLHSVRLFWAKPWLRAGAIARLPLQIPMIVAALRVWRAG</sequence>
<feature type="transmembrane region" description="Helical" evidence="1">
    <location>
        <begin position="75"/>
        <end position="93"/>
    </location>
</feature>
<protein>
    <recommendedName>
        <fullName evidence="4">DoxX family protein</fullName>
    </recommendedName>
</protein>
<gene>
    <name evidence="2" type="ORF">AWC02_08715</name>
</gene>
<keyword evidence="3" id="KW-1185">Reference proteome</keyword>
<proteinExistence type="predicted"/>
<dbReference type="PANTHER" id="PTHR36974">
    <property type="entry name" value="MEMBRANE PROTEIN-RELATED"/>
    <property type="match status" value="1"/>
</dbReference>
<evidence type="ECO:0000256" key="1">
    <source>
        <dbReference type="SAM" id="Phobius"/>
    </source>
</evidence>
<evidence type="ECO:0000313" key="3">
    <source>
        <dbReference type="Proteomes" id="UP000193465"/>
    </source>
</evidence>
<organism evidence="2 3">
    <name type="scientific">Mycolicibacter engbaekii</name>
    <dbReference type="NCBI Taxonomy" id="188915"/>
    <lineage>
        <taxon>Bacteria</taxon>
        <taxon>Bacillati</taxon>
        <taxon>Actinomycetota</taxon>
        <taxon>Actinomycetes</taxon>
        <taxon>Mycobacteriales</taxon>
        <taxon>Mycobacteriaceae</taxon>
        <taxon>Mycolicibacter</taxon>
    </lineage>
</organism>
<keyword evidence="1" id="KW-0472">Membrane</keyword>
<evidence type="ECO:0008006" key="4">
    <source>
        <dbReference type="Google" id="ProtNLM"/>
    </source>
</evidence>
<feature type="transmembrane region" description="Helical" evidence="1">
    <location>
        <begin position="105"/>
        <end position="125"/>
    </location>
</feature>
<dbReference type="RefSeq" id="WP_085128327.1">
    <property type="nucleotide sequence ID" value="NZ_LQOT01000030.1"/>
</dbReference>
<keyword evidence="1" id="KW-1133">Transmembrane helix</keyword>
<accession>A0A1X1TSH1</accession>